<dbReference type="Proteomes" id="UP000078148">
    <property type="component" value="Chromosome"/>
</dbReference>
<sequence>MNITIRRAQLAKLEEPEKGFVGKVELEVEGHAEPYELTLFSKRGTDWDYSLHFLNESGKEEEIEALETVIEENDDEFDRIIDAAWDTCAAEDVPPHIQREREEAGSSND</sequence>
<reference evidence="1 2" key="2">
    <citation type="journal article" date="2016" name="Int. J. Syst. Evol. Microbiol.">
        <title>Paenibacillus bovis sp. nov., isolated from raw yak (Bos grunniens) milk.</title>
        <authorList>
            <person name="Gao C."/>
            <person name="Han J."/>
            <person name="Liu Z."/>
            <person name="Xu X."/>
            <person name="Hang F."/>
            <person name="Wu Z."/>
        </authorList>
    </citation>
    <scope>NUCLEOTIDE SEQUENCE [LARGE SCALE GENOMIC DNA]</scope>
    <source>
        <strain evidence="1 2">BD3526</strain>
    </source>
</reference>
<dbReference type="EMBL" id="CP013023">
    <property type="protein sequence ID" value="ANF95962.1"/>
    <property type="molecule type" value="Genomic_DNA"/>
</dbReference>
<dbReference type="AlphaFoldDB" id="A0A172ZF08"/>
<reference evidence="2" key="1">
    <citation type="submission" date="2015-10" db="EMBL/GenBank/DDBJ databases">
        <title>Genome of Paenibacillus bovis sp. nov.</title>
        <authorList>
            <person name="Wu Z."/>
            <person name="Gao C."/>
            <person name="Liu Z."/>
            <person name="Zheng H."/>
        </authorList>
    </citation>
    <scope>NUCLEOTIDE SEQUENCE [LARGE SCALE GENOMIC DNA]</scope>
    <source>
        <strain evidence="2">BD3526</strain>
    </source>
</reference>
<dbReference type="RefSeq" id="WP_060533387.1">
    <property type="nucleotide sequence ID" value="NZ_CP013023.1"/>
</dbReference>
<proteinExistence type="predicted"/>
<dbReference type="KEGG" id="pbv:AR543_08040"/>
<gene>
    <name evidence="1" type="ORF">AR543_08040</name>
</gene>
<evidence type="ECO:0000313" key="2">
    <source>
        <dbReference type="Proteomes" id="UP000078148"/>
    </source>
</evidence>
<protein>
    <submittedName>
        <fullName evidence="1">Uncharacterized protein</fullName>
    </submittedName>
</protein>
<name>A0A172ZF08_9BACL</name>
<accession>A0A172ZF08</accession>
<dbReference type="OrthoDB" id="2665115at2"/>
<evidence type="ECO:0000313" key="1">
    <source>
        <dbReference type="EMBL" id="ANF95962.1"/>
    </source>
</evidence>
<organism evidence="1 2">
    <name type="scientific">Paenibacillus bovis</name>
    <dbReference type="NCBI Taxonomy" id="1616788"/>
    <lineage>
        <taxon>Bacteria</taxon>
        <taxon>Bacillati</taxon>
        <taxon>Bacillota</taxon>
        <taxon>Bacilli</taxon>
        <taxon>Bacillales</taxon>
        <taxon>Paenibacillaceae</taxon>
        <taxon>Paenibacillus</taxon>
    </lineage>
</organism>
<keyword evidence="2" id="KW-1185">Reference proteome</keyword>